<keyword evidence="3 4" id="KW-0479">Metal-binding</keyword>
<dbReference type="EMBL" id="CP012357">
    <property type="protein sequence ID" value="AKX33953.1"/>
    <property type="molecule type" value="Genomic_DNA"/>
</dbReference>
<evidence type="ECO:0000256" key="1">
    <source>
        <dbReference type="ARBA" id="ARBA00006964"/>
    </source>
</evidence>
<dbReference type="GO" id="GO:0005737">
    <property type="term" value="C:cytoplasm"/>
    <property type="evidence" value="ECO:0007669"/>
    <property type="project" value="TreeGrafter"/>
</dbReference>
<dbReference type="RefSeq" id="WP_075058048.1">
    <property type="nucleotide sequence ID" value="NZ_CP012357.1"/>
</dbReference>
<dbReference type="PATRIC" id="fig|216942.3.peg.301"/>
<evidence type="ECO:0000256" key="3">
    <source>
        <dbReference type="ARBA" id="ARBA00022723"/>
    </source>
</evidence>
<evidence type="ECO:0000313" key="5">
    <source>
        <dbReference type="EMBL" id="AKX33953.1"/>
    </source>
</evidence>
<dbReference type="GO" id="GO:0046872">
    <property type="term" value="F:metal ion binding"/>
    <property type="evidence" value="ECO:0007669"/>
    <property type="project" value="UniProtKB-KW"/>
</dbReference>
<dbReference type="Pfam" id="PF01784">
    <property type="entry name" value="DUF34_NIF3"/>
    <property type="match status" value="1"/>
</dbReference>
<dbReference type="InterPro" id="IPR002678">
    <property type="entry name" value="DUF34/NIF3"/>
</dbReference>
<organism evidence="5 6">
    <name type="scientific">Spiroplasma litorale</name>
    <dbReference type="NCBI Taxonomy" id="216942"/>
    <lineage>
        <taxon>Bacteria</taxon>
        <taxon>Bacillati</taxon>
        <taxon>Mycoplasmatota</taxon>
        <taxon>Mollicutes</taxon>
        <taxon>Entomoplasmatales</taxon>
        <taxon>Spiroplasmataceae</taxon>
        <taxon>Spiroplasma</taxon>
    </lineage>
</organism>
<dbReference type="Proteomes" id="UP000067476">
    <property type="component" value="Chromosome"/>
</dbReference>
<evidence type="ECO:0000256" key="4">
    <source>
        <dbReference type="PIRSR" id="PIRSR602678-1"/>
    </source>
</evidence>
<gene>
    <name evidence="5" type="ORF">SLITO_v1c02980</name>
</gene>
<feature type="binding site" evidence="4">
    <location>
        <position position="73"/>
    </location>
    <ligand>
        <name>a divalent metal cation</name>
        <dbReference type="ChEBI" id="CHEBI:60240"/>
        <label>1</label>
    </ligand>
</feature>
<evidence type="ECO:0000313" key="6">
    <source>
        <dbReference type="Proteomes" id="UP000067476"/>
    </source>
</evidence>
<sequence length="264" mass="30967">MTKIKTNVLINYLNDLFPKYLEAEWDKAGFQLEEVYNMKSQDEISGIVICLDVTKDVVDYAIEVNANLIISRHPFIFNDIEIELKNKNKKLIYDLLVEKEIQIFSVHTNYDNSSNQGLVSLLETQFNIKSSNIIGENEKYFEIEFLREMQASEITEKLIFIFGSSNPLITDNFNLEKEFIKFYIATGSAGNIIKDMNLKDIFYVTGEAKWNEWLYANQNNVSMLTLGHYMENYFIDDIQNKILKTFNELKVLTFDIKNQFKRFN</sequence>
<dbReference type="FunFam" id="3.40.1390.30:FF:000001">
    <property type="entry name" value="GTP cyclohydrolase 1 type 2"/>
    <property type="match status" value="1"/>
</dbReference>
<feature type="binding site" evidence="4">
    <location>
        <position position="228"/>
    </location>
    <ligand>
        <name>a divalent metal cation</name>
        <dbReference type="ChEBI" id="CHEBI:60240"/>
        <label>1</label>
    </ligand>
</feature>
<accession>A0A0K1W1A6</accession>
<feature type="binding site" evidence="4">
    <location>
        <position position="111"/>
    </location>
    <ligand>
        <name>a divalent metal cation</name>
        <dbReference type="ChEBI" id="CHEBI:60240"/>
        <label>1</label>
    </ligand>
</feature>
<dbReference type="Gene3D" id="3.40.1390.30">
    <property type="entry name" value="NIF3 (NGG1p interacting factor 3)-like"/>
    <property type="match status" value="2"/>
</dbReference>
<evidence type="ECO:0000256" key="2">
    <source>
        <dbReference type="ARBA" id="ARBA00022112"/>
    </source>
</evidence>
<keyword evidence="6" id="KW-1185">Reference proteome</keyword>
<dbReference type="STRING" id="216942.SLITO_v1c02980"/>
<protein>
    <recommendedName>
        <fullName evidence="2">GTP cyclohydrolase 1 type 2 homolog</fullName>
    </recommendedName>
</protein>
<name>A0A0K1W1A6_9MOLU</name>
<dbReference type="SUPFAM" id="SSF102705">
    <property type="entry name" value="NIF3 (NGG1p interacting factor 3)-like"/>
    <property type="match status" value="1"/>
</dbReference>
<dbReference type="OrthoDB" id="9792792at2"/>
<dbReference type="PANTHER" id="PTHR13799">
    <property type="entry name" value="NGG1 INTERACTING FACTOR 3"/>
    <property type="match status" value="1"/>
</dbReference>
<dbReference type="AlphaFoldDB" id="A0A0K1W1A6"/>
<dbReference type="KEGG" id="sll:SLITO_v1c02980"/>
<comment type="similarity">
    <text evidence="1">Belongs to the GTP cyclohydrolase I type 2/NIF3 family.</text>
</comment>
<dbReference type="InterPro" id="IPR036069">
    <property type="entry name" value="DUF34/NIF3_sf"/>
</dbReference>
<dbReference type="PANTHER" id="PTHR13799:SF14">
    <property type="entry name" value="GTP CYCLOHYDROLASE 1 TYPE 2 HOMOLOG"/>
    <property type="match status" value="1"/>
</dbReference>
<proteinExistence type="inferred from homology"/>
<feature type="binding site" evidence="4">
    <location>
        <position position="231"/>
    </location>
    <ligand>
        <name>a divalent metal cation</name>
        <dbReference type="ChEBI" id="CHEBI:60240"/>
        <label>1</label>
    </ligand>
</feature>
<reference evidence="5 6" key="1">
    <citation type="journal article" date="2015" name="Genome Announc.">
        <title>Complete Genome Sequence of Spiroplasma litorale TN-1T (DSM 21781), a Bacterium Isolated from a Green-Eyed Horsefly (Tabanus nigrovittatus).</title>
        <authorList>
            <person name="Lo W.S."/>
            <person name="Lai Y.C."/>
            <person name="Lien Y.W."/>
            <person name="Wang T.H."/>
            <person name="Kuo C.H."/>
        </authorList>
    </citation>
    <scope>NUCLEOTIDE SEQUENCE [LARGE SCALE GENOMIC DNA]</scope>
    <source>
        <strain evidence="5 6">TN-1</strain>
    </source>
</reference>